<dbReference type="AlphaFoldDB" id="A0A128EDT7"/>
<evidence type="ECO:0000313" key="8">
    <source>
        <dbReference type="EMBL" id="CZE47329.1"/>
    </source>
</evidence>
<evidence type="ECO:0000256" key="1">
    <source>
        <dbReference type="ARBA" id="ARBA00004429"/>
    </source>
</evidence>
<evidence type="ECO:0000256" key="5">
    <source>
        <dbReference type="ARBA" id="ARBA00022989"/>
    </source>
</evidence>
<sequence>MKKLQALLRHDAIGGILIITATILALICQNTILTDFYNELLRTESGFVIGEYKVIKPILLWVNDGLMAVFFFAIGLEIKKEIMIGELSTPSKVALPVIGGIGGVVVPSLIFVAFTFSDPFWVKGWAIPTVSDTAFALGILLLLGSRVPPSLRLFLLLLAIIDDICAVVIIAIFYTGELSNFALYMAGVAFVIMAVLNILKVNKPLFYFAAGAFMWVAFLESGVHSTIAGIVASLFIPLKPIKGYRMLIGIEHSLKGVITYFIMPVFAFVNAGIALNSQAFLGLLHPVSLGIIFGLLIGKPVGIFIFSYAAIKLKLSNLPTGSNFKQFLGLGFLTGIGASMSLFIDSIAYEDSDLFVYADKLAILIASFLAAFIGWFILRNATVKLK</sequence>
<dbReference type="NCBIfam" id="NF007112">
    <property type="entry name" value="PRK09561.1"/>
    <property type="match status" value="1"/>
</dbReference>
<comment type="catalytic activity">
    <reaction evidence="7">
        <text>Na(+)(in) + 2 H(+)(out) = Na(+)(out) + 2 H(+)(in)</text>
        <dbReference type="Rhea" id="RHEA:29251"/>
        <dbReference type="ChEBI" id="CHEBI:15378"/>
        <dbReference type="ChEBI" id="CHEBI:29101"/>
    </reaction>
</comment>
<keyword evidence="7" id="KW-0915">Sodium</keyword>
<feature type="transmembrane region" description="Helical" evidence="7">
    <location>
        <begin position="327"/>
        <end position="349"/>
    </location>
</feature>
<proteinExistence type="inferred from homology"/>
<reference evidence="8 9" key="1">
    <citation type="submission" date="2016-02" db="EMBL/GenBank/DDBJ databases">
        <authorList>
            <consortium name="Pathogen Informatics"/>
        </authorList>
    </citation>
    <scope>NUCLEOTIDE SEQUENCE [LARGE SCALE GENOMIC DNA]</scope>
    <source>
        <strain evidence="8 9">RC20</strain>
    </source>
</reference>
<evidence type="ECO:0000256" key="7">
    <source>
        <dbReference type="HAMAP-Rule" id="MF_01844"/>
    </source>
</evidence>
<dbReference type="GO" id="GO:0015385">
    <property type="term" value="F:sodium:proton antiporter activity"/>
    <property type="evidence" value="ECO:0007669"/>
    <property type="project" value="UniProtKB-UniRule"/>
</dbReference>
<evidence type="ECO:0000256" key="4">
    <source>
        <dbReference type="ARBA" id="ARBA00022692"/>
    </source>
</evidence>
<comment type="similarity">
    <text evidence="7">Belongs to the NhaA Na(+)/H(+) (TC 2.A.33) antiporter family.</text>
</comment>
<dbReference type="GO" id="GO:0006885">
    <property type="term" value="P:regulation of pH"/>
    <property type="evidence" value="ECO:0007669"/>
    <property type="project" value="UniProtKB-UniRule"/>
</dbReference>
<feature type="transmembrane region" description="Helical" evidence="7">
    <location>
        <begin position="257"/>
        <end position="275"/>
    </location>
</feature>
<dbReference type="PANTHER" id="PTHR30341:SF0">
    <property type="entry name" value="NA(+)_H(+) ANTIPORTER NHAA"/>
    <property type="match status" value="1"/>
</dbReference>
<keyword evidence="7" id="KW-0813">Transport</keyword>
<evidence type="ECO:0000256" key="6">
    <source>
        <dbReference type="ARBA" id="ARBA00023136"/>
    </source>
</evidence>
<feature type="transmembrane region" description="Helical" evidence="7">
    <location>
        <begin position="12"/>
        <end position="33"/>
    </location>
</feature>
<dbReference type="EMBL" id="FIZP01000003">
    <property type="protein sequence ID" value="CZE47329.1"/>
    <property type="molecule type" value="Genomic_DNA"/>
</dbReference>
<dbReference type="InterPro" id="IPR023171">
    <property type="entry name" value="Na/H_antiporter_dom_sf"/>
</dbReference>
<dbReference type="GO" id="GO:0005886">
    <property type="term" value="C:plasma membrane"/>
    <property type="evidence" value="ECO:0007669"/>
    <property type="project" value="UniProtKB-SubCell"/>
</dbReference>
<keyword evidence="7" id="KW-0739">Sodium transport</keyword>
<evidence type="ECO:0000256" key="2">
    <source>
        <dbReference type="ARBA" id="ARBA00022475"/>
    </source>
</evidence>
<feature type="transmembrane region" description="Helical" evidence="7">
    <location>
        <begin position="94"/>
        <end position="114"/>
    </location>
</feature>
<feature type="transmembrane region" description="Helical" evidence="7">
    <location>
        <begin position="287"/>
        <end position="306"/>
    </location>
</feature>
<keyword evidence="3" id="KW-0997">Cell inner membrane</keyword>
<gene>
    <name evidence="8" type="primary">nhaA_2</name>
    <name evidence="7" type="synonym">nhaA</name>
    <name evidence="8" type="ORF">ERS672216_00825</name>
</gene>
<dbReference type="Gene3D" id="1.20.1530.10">
    <property type="entry name" value="Na+/H+ antiporter like domain"/>
    <property type="match status" value="1"/>
</dbReference>
<evidence type="ECO:0000313" key="9">
    <source>
        <dbReference type="Proteomes" id="UP000069632"/>
    </source>
</evidence>
<feature type="transmembrane region" description="Helical" evidence="7">
    <location>
        <begin position="205"/>
        <end position="236"/>
    </location>
</feature>
<keyword evidence="6 7" id="KW-0472">Membrane</keyword>
<dbReference type="Proteomes" id="UP000069632">
    <property type="component" value="Unassembled WGS sequence"/>
</dbReference>
<protein>
    <recommendedName>
        <fullName evidence="7">Na(+)/H(+) antiporter NhaA</fullName>
    </recommendedName>
    <alternativeName>
        <fullName evidence="7">Sodium/proton antiporter NhaA</fullName>
    </alternativeName>
</protein>
<accession>A0A128EDT7</accession>
<keyword evidence="7" id="KW-0406">Ion transport</keyword>
<organism evidence="8 9">
    <name type="scientific">Campylobacter geochelonis</name>
    <dbReference type="NCBI Taxonomy" id="1780362"/>
    <lineage>
        <taxon>Bacteria</taxon>
        <taxon>Pseudomonadati</taxon>
        <taxon>Campylobacterota</taxon>
        <taxon>Epsilonproteobacteria</taxon>
        <taxon>Campylobacterales</taxon>
        <taxon>Campylobacteraceae</taxon>
        <taxon>Campylobacter</taxon>
    </lineage>
</organism>
<dbReference type="RefSeq" id="WP_075494559.1">
    <property type="nucleotide sequence ID" value="NZ_FIZO01000002.1"/>
</dbReference>
<keyword evidence="2 7" id="KW-1003">Cell membrane</keyword>
<dbReference type="Pfam" id="PF06965">
    <property type="entry name" value="Na_H_antiport_1"/>
    <property type="match status" value="1"/>
</dbReference>
<keyword evidence="7" id="KW-0050">Antiport</keyword>
<feature type="transmembrane region" description="Helical" evidence="7">
    <location>
        <begin position="153"/>
        <end position="174"/>
    </location>
</feature>
<dbReference type="OrthoDB" id="9808135at2"/>
<keyword evidence="4 7" id="KW-0812">Transmembrane</keyword>
<feature type="transmembrane region" description="Helical" evidence="7">
    <location>
        <begin position="361"/>
        <end position="378"/>
    </location>
</feature>
<evidence type="ECO:0000256" key="3">
    <source>
        <dbReference type="ARBA" id="ARBA00022519"/>
    </source>
</evidence>
<feature type="transmembrane region" description="Helical" evidence="7">
    <location>
        <begin position="181"/>
        <end position="199"/>
    </location>
</feature>
<comment type="subcellular location">
    <subcellularLocation>
        <location evidence="1">Cell inner membrane</location>
        <topology evidence="1">Multi-pass membrane protein</topology>
    </subcellularLocation>
    <subcellularLocation>
        <location evidence="7">Cell membrane</location>
        <topology evidence="7">Multi-pass membrane protein</topology>
    </subcellularLocation>
</comment>
<keyword evidence="9" id="KW-1185">Reference proteome</keyword>
<feature type="transmembrane region" description="Helical" evidence="7">
    <location>
        <begin position="54"/>
        <end position="74"/>
    </location>
</feature>
<dbReference type="NCBIfam" id="TIGR00773">
    <property type="entry name" value="NhaA"/>
    <property type="match status" value="1"/>
</dbReference>
<name>A0A128EDT7_9BACT</name>
<dbReference type="InterPro" id="IPR004670">
    <property type="entry name" value="NhaA"/>
</dbReference>
<comment type="function">
    <text evidence="7">Na(+)/H(+) antiporter that extrudes sodium in exchange for external protons.</text>
</comment>
<dbReference type="PANTHER" id="PTHR30341">
    <property type="entry name" value="SODIUM ION/PROTON ANTIPORTER NHAA-RELATED"/>
    <property type="match status" value="1"/>
</dbReference>
<dbReference type="HAMAP" id="MF_01844">
    <property type="entry name" value="NhaA"/>
    <property type="match status" value="1"/>
</dbReference>
<keyword evidence="5 7" id="KW-1133">Transmembrane helix</keyword>